<dbReference type="EMBL" id="JBBKAI010000002">
    <property type="protein sequence ID" value="MEJ8661434.1"/>
    <property type="molecule type" value="Genomic_DNA"/>
</dbReference>
<gene>
    <name evidence="1" type="ORF">WKI58_33840</name>
</gene>
<dbReference type="Proteomes" id="UP001375539">
    <property type="component" value="Unassembled WGS sequence"/>
</dbReference>
<organism evidence="1 2">
    <name type="scientific">Streptomyces pratisoli</name>
    <dbReference type="NCBI Taxonomy" id="3139917"/>
    <lineage>
        <taxon>Bacteria</taxon>
        <taxon>Bacillati</taxon>
        <taxon>Actinomycetota</taxon>
        <taxon>Actinomycetes</taxon>
        <taxon>Kitasatosporales</taxon>
        <taxon>Streptomycetaceae</taxon>
        <taxon>Streptomyces</taxon>
    </lineage>
</organism>
<proteinExistence type="predicted"/>
<protein>
    <submittedName>
        <fullName evidence="1">Uncharacterized protein</fullName>
    </submittedName>
</protein>
<accession>A0ACC6QSW3</accession>
<evidence type="ECO:0000313" key="1">
    <source>
        <dbReference type="EMBL" id="MEJ8661434.1"/>
    </source>
</evidence>
<keyword evidence="2" id="KW-1185">Reference proteome</keyword>
<comment type="caution">
    <text evidence="1">The sequence shown here is derived from an EMBL/GenBank/DDBJ whole genome shotgun (WGS) entry which is preliminary data.</text>
</comment>
<evidence type="ECO:0000313" key="2">
    <source>
        <dbReference type="Proteomes" id="UP001375539"/>
    </source>
</evidence>
<reference evidence="1" key="1">
    <citation type="submission" date="2024-03" db="EMBL/GenBank/DDBJ databases">
        <title>Novel Streptomyces species of biotechnological and ecological value are a feature of Machair soil.</title>
        <authorList>
            <person name="Prole J.R."/>
            <person name="Goodfellow M."/>
            <person name="Allenby N."/>
            <person name="Ward A.C."/>
        </authorList>
    </citation>
    <scope>NUCLEOTIDE SEQUENCE</scope>
    <source>
        <strain evidence="1">MS1.AVA.4</strain>
    </source>
</reference>
<name>A0ACC6QSW3_9ACTN</name>
<sequence length="361" mass="39356">MARTAVVRWTAWTAGVLVLVLLAAWIWWRESETAARWRQAEAMETFCGGVLAYERSPLFEGLPPSTKLLTDHKVGRDGHGCVMGRTRAQVTAALLPAGDPGGRNAERVLPPPFRGDLLPVPLTGGWRGAADGDSVRVLLSCRDSQDLVSVTVDQYLPRISHEAQDARQEGRGEWLPEDLYWARFATATAVKASEHWGCEADKGRPLRALPSFSGAEPLAGANGTCAGLPFAVDERLDTLSETVTSSSALYEACQVGALSHFDGRYWFLARFGAYATRDRDRVLPDDARDAGVGDHLLWGSARCPGHTERALFTAEIPPEAATVWMPGKKGKETFGMPAFREFAERSAERHGCTDLRLPPAS</sequence>